<sequence length="428" mass="45119">MSVRLPESGAQRTGMSPAMVVLALSLLLGLQPVTTDLYLPALPAMTQGFGATMPQAQLTLTALLLAFGLSQLVWGPLSDRYGRRPVLLWGLALYAAASAGSVFSVSMTQLILWRTLQGVAMGAGVMGARAIVRDLYAPSEGARIMSKGLTGLGVIACASAPLGGLLAEYLGWRTALAAVAVFGAGTLAMLAWRFEETLTQKNPKALEPVTLLRTWGQILRHPTFWAFTLLATTSYGGLFTFLAASSFVFIQVLGLSKPAYGLAMLTMSLSYIVGTFICRRLLPVFGVRRTVALAGVCTLTAGTVMGVLALAGVQHVAAIMLPFYLFMLGHGVHQPCGQSGSVGPFPQAAGAASAMSGFLMMVAAFVMGGWLGRSLASVAEGQGTVLPLTNGVWFWSVLISLTAWTLVQRYGEVRTPPQRVTPLDTPTT</sequence>
<gene>
    <name evidence="10" type="ORF">ACFQNJ_05485</name>
</gene>
<dbReference type="SUPFAM" id="SSF103473">
    <property type="entry name" value="MFS general substrate transporter"/>
    <property type="match status" value="1"/>
</dbReference>
<dbReference type="PROSITE" id="PS50850">
    <property type="entry name" value="MFS"/>
    <property type="match status" value="1"/>
</dbReference>
<keyword evidence="6 8" id="KW-1133">Transmembrane helix</keyword>
<evidence type="ECO:0000313" key="10">
    <source>
        <dbReference type="EMBL" id="MFC7433958.1"/>
    </source>
</evidence>
<reference evidence="11" key="1">
    <citation type="journal article" date="2019" name="Int. J. Syst. Evol. Microbiol.">
        <title>The Global Catalogue of Microorganisms (GCM) 10K type strain sequencing project: providing services to taxonomists for standard genome sequencing and annotation.</title>
        <authorList>
            <consortium name="The Broad Institute Genomics Platform"/>
            <consortium name="The Broad Institute Genome Sequencing Center for Infectious Disease"/>
            <person name="Wu L."/>
            <person name="Ma J."/>
        </authorList>
    </citation>
    <scope>NUCLEOTIDE SEQUENCE [LARGE SCALE GENOMIC DNA]</scope>
    <source>
        <strain evidence="11">CCUG 54518</strain>
    </source>
</reference>
<evidence type="ECO:0000256" key="7">
    <source>
        <dbReference type="ARBA" id="ARBA00023136"/>
    </source>
</evidence>
<comment type="caution">
    <text evidence="8">Lacks conserved residue(s) required for the propagation of feature annotation.</text>
</comment>
<dbReference type="InterPro" id="IPR011701">
    <property type="entry name" value="MFS"/>
</dbReference>
<keyword evidence="11" id="KW-1185">Reference proteome</keyword>
<evidence type="ECO:0000256" key="8">
    <source>
        <dbReference type="RuleBase" id="RU365088"/>
    </source>
</evidence>
<evidence type="ECO:0000256" key="5">
    <source>
        <dbReference type="ARBA" id="ARBA00022692"/>
    </source>
</evidence>
<keyword evidence="4" id="KW-1003">Cell membrane</keyword>
<feature type="transmembrane region" description="Helical" evidence="8">
    <location>
        <begin position="392"/>
        <end position="411"/>
    </location>
</feature>
<dbReference type="NCBIfam" id="TIGR00710">
    <property type="entry name" value="efflux_Bcr_CflA"/>
    <property type="match status" value="1"/>
</dbReference>
<feature type="transmembrane region" description="Helical" evidence="8">
    <location>
        <begin position="111"/>
        <end position="132"/>
    </location>
</feature>
<feature type="transmembrane region" description="Helical" evidence="8">
    <location>
        <begin position="290"/>
        <end position="311"/>
    </location>
</feature>
<dbReference type="InterPro" id="IPR036259">
    <property type="entry name" value="MFS_trans_sf"/>
</dbReference>
<name>A0ABW2R7A1_9BURK</name>
<feature type="transmembrane region" description="Helical" evidence="8">
    <location>
        <begin position="56"/>
        <end position="74"/>
    </location>
</feature>
<evidence type="ECO:0000256" key="4">
    <source>
        <dbReference type="ARBA" id="ARBA00022475"/>
    </source>
</evidence>
<protein>
    <recommendedName>
        <fullName evidence="8">Bcr/CflA family efflux transporter</fullName>
    </recommendedName>
</protein>
<dbReference type="InterPro" id="IPR020846">
    <property type="entry name" value="MFS_dom"/>
</dbReference>
<dbReference type="Pfam" id="PF07690">
    <property type="entry name" value="MFS_1"/>
    <property type="match status" value="1"/>
</dbReference>
<evidence type="ECO:0000256" key="6">
    <source>
        <dbReference type="ARBA" id="ARBA00022989"/>
    </source>
</evidence>
<feature type="transmembrane region" description="Helical" evidence="8">
    <location>
        <begin position="348"/>
        <end position="372"/>
    </location>
</feature>
<dbReference type="EMBL" id="JBHTBX010000003">
    <property type="protein sequence ID" value="MFC7433958.1"/>
    <property type="molecule type" value="Genomic_DNA"/>
</dbReference>
<dbReference type="PANTHER" id="PTHR23502">
    <property type="entry name" value="MAJOR FACILITATOR SUPERFAMILY"/>
    <property type="match status" value="1"/>
</dbReference>
<feature type="domain" description="Major facilitator superfamily (MFS) profile" evidence="9">
    <location>
        <begin position="20"/>
        <end position="408"/>
    </location>
</feature>
<comment type="caution">
    <text evidence="10">The sequence shown here is derived from an EMBL/GenBank/DDBJ whole genome shotgun (WGS) entry which is preliminary data.</text>
</comment>
<dbReference type="Proteomes" id="UP001596495">
    <property type="component" value="Unassembled WGS sequence"/>
</dbReference>
<keyword evidence="7 8" id="KW-0472">Membrane</keyword>
<feature type="transmembrane region" description="Helical" evidence="8">
    <location>
        <begin position="172"/>
        <end position="192"/>
    </location>
</feature>
<keyword evidence="8" id="KW-0997">Cell inner membrane</keyword>
<evidence type="ECO:0000256" key="2">
    <source>
        <dbReference type="ARBA" id="ARBA00006236"/>
    </source>
</evidence>
<organism evidence="10 11">
    <name type="scientific">Hydrogenophaga bisanensis</name>
    <dbReference type="NCBI Taxonomy" id="439611"/>
    <lineage>
        <taxon>Bacteria</taxon>
        <taxon>Pseudomonadati</taxon>
        <taxon>Pseudomonadota</taxon>
        <taxon>Betaproteobacteria</taxon>
        <taxon>Burkholderiales</taxon>
        <taxon>Comamonadaceae</taxon>
        <taxon>Hydrogenophaga</taxon>
    </lineage>
</organism>
<dbReference type="RefSeq" id="WP_374642040.1">
    <property type="nucleotide sequence ID" value="NZ_JBHTBX010000003.1"/>
</dbReference>
<dbReference type="InterPro" id="IPR004812">
    <property type="entry name" value="Efflux_drug-R_Bcr/CmlA"/>
</dbReference>
<keyword evidence="5 8" id="KW-0812">Transmembrane</keyword>
<comment type="subcellular location">
    <subcellularLocation>
        <location evidence="8">Cell inner membrane</location>
        <topology evidence="8">Multi-pass membrane protein</topology>
    </subcellularLocation>
    <subcellularLocation>
        <location evidence="1">Cell membrane</location>
        <topology evidence="1">Multi-pass membrane protein</topology>
    </subcellularLocation>
</comment>
<evidence type="ECO:0000256" key="1">
    <source>
        <dbReference type="ARBA" id="ARBA00004651"/>
    </source>
</evidence>
<dbReference type="CDD" id="cd17320">
    <property type="entry name" value="MFS_MdfA_MDR_like"/>
    <property type="match status" value="1"/>
</dbReference>
<keyword evidence="3 8" id="KW-0813">Transport</keyword>
<feature type="transmembrane region" description="Helical" evidence="8">
    <location>
        <begin position="259"/>
        <end position="278"/>
    </location>
</feature>
<feature type="transmembrane region" description="Helical" evidence="8">
    <location>
        <begin position="224"/>
        <end position="253"/>
    </location>
</feature>
<dbReference type="PANTHER" id="PTHR23502:SF132">
    <property type="entry name" value="POLYAMINE TRANSPORTER 2-RELATED"/>
    <property type="match status" value="1"/>
</dbReference>
<feature type="transmembrane region" description="Helical" evidence="8">
    <location>
        <begin position="144"/>
        <end position="166"/>
    </location>
</feature>
<accession>A0ABW2R7A1</accession>
<evidence type="ECO:0000259" key="9">
    <source>
        <dbReference type="PROSITE" id="PS50850"/>
    </source>
</evidence>
<proteinExistence type="inferred from homology"/>
<comment type="similarity">
    <text evidence="2 8">Belongs to the major facilitator superfamily. Bcr/CmlA family.</text>
</comment>
<feature type="transmembrane region" description="Helical" evidence="8">
    <location>
        <begin position="86"/>
        <end position="105"/>
    </location>
</feature>
<dbReference type="Gene3D" id="1.20.1720.10">
    <property type="entry name" value="Multidrug resistance protein D"/>
    <property type="match status" value="1"/>
</dbReference>
<evidence type="ECO:0000313" key="11">
    <source>
        <dbReference type="Proteomes" id="UP001596495"/>
    </source>
</evidence>
<evidence type="ECO:0000256" key="3">
    <source>
        <dbReference type="ARBA" id="ARBA00022448"/>
    </source>
</evidence>